<name>A0A0E9RZQ2_ANGAN</name>
<accession>A0A0E9RZQ2</accession>
<protein>
    <submittedName>
        <fullName evidence="1">Uncharacterized protein</fullName>
    </submittedName>
</protein>
<evidence type="ECO:0000313" key="1">
    <source>
        <dbReference type="EMBL" id="JAH34719.1"/>
    </source>
</evidence>
<dbReference type="AlphaFoldDB" id="A0A0E9RZQ2"/>
<organism evidence="1">
    <name type="scientific">Anguilla anguilla</name>
    <name type="common">European freshwater eel</name>
    <name type="synonym">Muraena anguilla</name>
    <dbReference type="NCBI Taxonomy" id="7936"/>
    <lineage>
        <taxon>Eukaryota</taxon>
        <taxon>Metazoa</taxon>
        <taxon>Chordata</taxon>
        <taxon>Craniata</taxon>
        <taxon>Vertebrata</taxon>
        <taxon>Euteleostomi</taxon>
        <taxon>Actinopterygii</taxon>
        <taxon>Neopterygii</taxon>
        <taxon>Teleostei</taxon>
        <taxon>Anguilliformes</taxon>
        <taxon>Anguillidae</taxon>
        <taxon>Anguilla</taxon>
    </lineage>
</organism>
<sequence length="61" mass="6925">MKALSVRLLMMNYVVPLQISYAFNSANITCKQWLCRTRKNGCWKIAVLSRINDKASSFIGA</sequence>
<reference evidence="1" key="2">
    <citation type="journal article" date="2015" name="Fish Shellfish Immunol.">
        <title>Early steps in the European eel (Anguilla anguilla)-Vibrio vulnificus interaction in the gills: Role of the RtxA13 toxin.</title>
        <authorList>
            <person name="Callol A."/>
            <person name="Pajuelo D."/>
            <person name="Ebbesson L."/>
            <person name="Teles M."/>
            <person name="MacKenzie S."/>
            <person name="Amaro C."/>
        </authorList>
    </citation>
    <scope>NUCLEOTIDE SEQUENCE</scope>
</reference>
<dbReference type="EMBL" id="GBXM01073858">
    <property type="protein sequence ID" value="JAH34719.1"/>
    <property type="molecule type" value="Transcribed_RNA"/>
</dbReference>
<reference evidence="1" key="1">
    <citation type="submission" date="2014-11" db="EMBL/GenBank/DDBJ databases">
        <authorList>
            <person name="Amaro Gonzalez C."/>
        </authorList>
    </citation>
    <scope>NUCLEOTIDE SEQUENCE</scope>
</reference>
<proteinExistence type="predicted"/>